<dbReference type="Proteomes" id="UP001604277">
    <property type="component" value="Unassembled WGS sequence"/>
</dbReference>
<name>A0ABD1VEM9_9LAMI</name>
<dbReference type="AlphaFoldDB" id="A0ABD1VEM9"/>
<proteinExistence type="predicted"/>
<keyword evidence="2" id="KW-1185">Reference proteome</keyword>
<comment type="caution">
    <text evidence="1">The sequence shown here is derived from an EMBL/GenBank/DDBJ whole genome shotgun (WGS) entry which is preliminary data.</text>
</comment>
<dbReference type="EMBL" id="JBFOLJ010000005">
    <property type="protein sequence ID" value="KAL2535794.1"/>
    <property type="molecule type" value="Genomic_DNA"/>
</dbReference>
<evidence type="ECO:0000313" key="1">
    <source>
        <dbReference type="EMBL" id="KAL2535794.1"/>
    </source>
</evidence>
<reference evidence="2" key="1">
    <citation type="submission" date="2024-07" db="EMBL/GenBank/DDBJ databases">
        <title>Two chromosome-level genome assemblies of Korean endemic species Abeliophyllum distichum and Forsythia ovata (Oleaceae).</title>
        <authorList>
            <person name="Jang H."/>
        </authorList>
    </citation>
    <scope>NUCLEOTIDE SEQUENCE [LARGE SCALE GENOMIC DNA]</scope>
</reference>
<gene>
    <name evidence="1" type="ORF">Fot_17185</name>
</gene>
<evidence type="ECO:0000313" key="2">
    <source>
        <dbReference type="Proteomes" id="UP001604277"/>
    </source>
</evidence>
<accession>A0ABD1VEM9</accession>
<sequence>MDDGGQGVGDLHGKLEVNVIVREPRYRVLDPYYAPYDVPPLGTRDYAAAPPSYGNPYAAPTALAYAAPPSGYPYGAPSDGQPGYGQPSYGQGGYYGTAGVCGRGEEEEQVW</sequence>
<organism evidence="1 2">
    <name type="scientific">Forsythia ovata</name>
    <dbReference type="NCBI Taxonomy" id="205694"/>
    <lineage>
        <taxon>Eukaryota</taxon>
        <taxon>Viridiplantae</taxon>
        <taxon>Streptophyta</taxon>
        <taxon>Embryophyta</taxon>
        <taxon>Tracheophyta</taxon>
        <taxon>Spermatophyta</taxon>
        <taxon>Magnoliopsida</taxon>
        <taxon>eudicotyledons</taxon>
        <taxon>Gunneridae</taxon>
        <taxon>Pentapetalae</taxon>
        <taxon>asterids</taxon>
        <taxon>lamiids</taxon>
        <taxon>Lamiales</taxon>
        <taxon>Oleaceae</taxon>
        <taxon>Forsythieae</taxon>
        <taxon>Forsythia</taxon>
    </lineage>
</organism>
<protein>
    <submittedName>
        <fullName evidence="1">C2 domain-containing protein</fullName>
    </submittedName>
</protein>